<dbReference type="InterPro" id="IPR005467">
    <property type="entry name" value="His_kinase_dom"/>
</dbReference>
<evidence type="ECO:0000313" key="11">
    <source>
        <dbReference type="Proteomes" id="UP001214521"/>
    </source>
</evidence>
<gene>
    <name evidence="10" type="ORF">QEK83_000445</name>
</gene>
<protein>
    <recommendedName>
        <fullName evidence="2">histidine kinase</fullName>
        <ecNumber evidence="2">2.7.13.3</ecNumber>
    </recommendedName>
</protein>
<dbReference type="AlphaFoldDB" id="A0AAI9FXY7"/>
<dbReference type="SUPFAM" id="SSF55874">
    <property type="entry name" value="ATPase domain of HSP90 chaperone/DNA topoisomerase II/histidine kinase"/>
    <property type="match status" value="1"/>
</dbReference>
<comment type="caution">
    <text evidence="10">The sequence shown here is derived from an EMBL/GenBank/DDBJ whole genome shotgun (WGS) entry which is preliminary data.</text>
</comment>
<dbReference type="SMART" id="SM00387">
    <property type="entry name" value="HATPase_c"/>
    <property type="match status" value="1"/>
</dbReference>
<evidence type="ECO:0000259" key="9">
    <source>
        <dbReference type="PROSITE" id="PS50109"/>
    </source>
</evidence>
<keyword evidence="6 10" id="KW-0418">Kinase</keyword>
<accession>A0AAI9FXY7</accession>
<dbReference type="PROSITE" id="PS50109">
    <property type="entry name" value="HIS_KIN"/>
    <property type="match status" value="1"/>
</dbReference>
<keyword evidence="4" id="KW-0808">Transferase</keyword>
<dbReference type="InterPro" id="IPR050428">
    <property type="entry name" value="TCS_sensor_his_kinase"/>
</dbReference>
<dbReference type="InterPro" id="IPR003594">
    <property type="entry name" value="HATPase_dom"/>
</dbReference>
<organism evidence="10 11">
    <name type="scientific">Stenotrophomonas maltophilia</name>
    <name type="common">Pseudomonas maltophilia</name>
    <name type="synonym">Xanthomonas maltophilia</name>
    <dbReference type="NCBI Taxonomy" id="40324"/>
    <lineage>
        <taxon>Bacteria</taxon>
        <taxon>Pseudomonadati</taxon>
        <taxon>Pseudomonadota</taxon>
        <taxon>Gammaproteobacteria</taxon>
        <taxon>Lysobacterales</taxon>
        <taxon>Lysobacteraceae</taxon>
        <taxon>Stenotrophomonas</taxon>
        <taxon>Stenotrophomonas maltophilia group</taxon>
    </lineage>
</organism>
<proteinExistence type="predicted"/>
<keyword evidence="8" id="KW-0472">Membrane</keyword>
<dbReference type="GO" id="GO:0000155">
    <property type="term" value="F:phosphorelay sensor kinase activity"/>
    <property type="evidence" value="ECO:0007669"/>
    <property type="project" value="InterPro"/>
</dbReference>
<dbReference type="CDD" id="cd00082">
    <property type="entry name" value="HisKA"/>
    <property type="match status" value="1"/>
</dbReference>
<dbReference type="Gene3D" id="3.30.565.10">
    <property type="entry name" value="Histidine kinase-like ATPase, C-terminal domain"/>
    <property type="match status" value="1"/>
</dbReference>
<dbReference type="InterPro" id="IPR003661">
    <property type="entry name" value="HisK_dim/P_dom"/>
</dbReference>
<evidence type="ECO:0000256" key="1">
    <source>
        <dbReference type="ARBA" id="ARBA00000085"/>
    </source>
</evidence>
<evidence type="ECO:0000256" key="6">
    <source>
        <dbReference type="ARBA" id="ARBA00022777"/>
    </source>
</evidence>
<comment type="catalytic activity">
    <reaction evidence="1">
        <text>ATP + protein L-histidine = ADP + protein N-phospho-L-histidine.</text>
        <dbReference type="EC" id="2.7.13.3"/>
    </reaction>
</comment>
<dbReference type="SMART" id="SM00388">
    <property type="entry name" value="HisKA"/>
    <property type="match status" value="1"/>
</dbReference>
<dbReference type="PANTHER" id="PTHR45436">
    <property type="entry name" value="SENSOR HISTIDINE KINASE YKOH"/>
    <property type="match status" value="1"/>
</dbReference>
<dbReference type="Proteomes" id="UP001214521">
    <property type="component" value="Unassembled WGS sequence"/>
</dbReference>
<dbReference type="GO" id="GO:0005886">
    <property type="term" value="C:plasma membrane"/>
    <property type="evidence" value="ECO:0007669"/>
    <property type="project" value="TreeGrafter"/>
</dbReference>
<dbReference type="SUPFAM" id="SSF47384">
    <property type="entry name" value="Homodimeric domain of signal transducing histidine kinase"/>
    <property type="match status" value="1"/>
</dbReference>
<dbReference type="Pfam" id="PF00512">
    <property type="entry name" value="HisKA"/>
    <property type="match status" value="1"/>
</dbReference>
<dbReference type="EMBL" id="ABLOMU010000003">
    <property type="protein sequence ID" value="EKT4439846.1"/>
    <property type="molecule type" value="Genomic_DNA"/>
</dbReference>
<keyword evidence="3" id="KW-0597">Phosphoprotein</keyword>
<evidence type="ECO:0000256" key="2">
    <source>
        <dbReference type="ARBA" id="ARBA00012438"/>
    </source>
</evidence>
<dbReference type="Pfam" id="PF02518">
    <property type="entry name" value="HATPase_c"/>
    <property type="match status" value="1"/>
</dbReference>
<dbReference type="InterPro" id="IPR036890">
    <property type="entry name" value="HATPase_C_sf"/>
</dbReference>
<feature type="transmembrane region" description="Helical" evidence="8">
    <location>
        <begin position="169"/>
        <end position="192"/>
    </location>
</feature>
<reference evidence="10" key="1">
    <citation type="submission" date="2022-07" db="EMBL/GenBank/DDBJ databases">
        <authorList>
            <consortium name="Clinical and Environmental Microbiology Branch: Whole genome sequencing antimicrobial resistance pathogens in the healthcare setting"/>
        </authorList>
    </citation>
    <scope>NUCLEOTIDE SEQUENCE</scope>
    <source>
        <strain evidence="10">Stenotrophomonas_maltophilia_2021CK-00905</strain>
    </source>
</reference>
<evidence type="ECO:0000256" key="7">
    <source>
        <dbReference type="ARBA" id="ARBA00022989"/>
    </source>
</evidence>
<evidence type="ECO:0000256" key="8">
    <source>
        <dbReference type="SAM" id="Phobius"/>
    </source>
</evidence>
<dbReference type="EC" id="2.7.13.3" evidence="2"/>
<evidence type="ECO:0000256" key="5">
    <source>
        <dbReference type="ARBA" id="ARBA00022692"/>
    </source>
</evidence>
<evidence type="ECO:0000313" key="10">
    <source>
        <dbReference type="EMBL" id="EKT4439846.1"/>
    </source>
</evidence>
<dbReference type="Gene3D" id="1.10.287.130">
    <property type="match status" value="1"/>
</dbReference>
<evidence type="ECO:0000256" key="3">
    <source>
        <dbReference type="ARBA" id="ARBA00022553"/>
    </source>
</evidence>
<name>A0AAI9FXY7_STEMA</name>
<keyword evidence="5 8" id="KW-0812">Transmembrane</keyword>
<evidence type="ECO:0000256" key="4">
    <source>
        <dbReference type="ARBA" id="ARBA00022679"/>
    </source>
</evidence>
<feature type="domain" description="Histidine kinase" evidence="9">
    <location>
        <begin position="253"/>
        <end position="457"/>
    </location>
</feature>
<sequence length="467" mass="50658">MRMKPFLAPSKDTAWSLHRRLAVGLVLCIGGTFAAVFPVLDRLIDRAIYQQMDLTLSQRAAAVGRVLQEPDPQQLERLMPEYEPGGHTEFFTVFNEDNGQAVLRSPSSAGATLPVGLAAQGTPRYYDVTLPDGHAGRALATHVALHGSQNRLLVVATEREGWDQTERRVHFALLIGIALATLLATGSALLLVQRVIVVLRRTGAAAARLNADQPMQPLGGDLPRELKPFADAFNLGLHHLYTAIERERQFSRDVAHELRTPLAEIRTSAESALIAGDPTQAQHSLGAAVSATARMQRSVDTLLLLARLESGQHTQAPDPLDMAGLVRELLAALAGIQARRGLTMQTDLPPSAWVQGDLGVIERILSNLLRNAMEYAPDGDAITCRLERGDAGWLLSIGNAAPDLHEDDLEHLGHRFWRKQSEGGTAHHAGLGLALAFALARAIDLPLRFSLQDGRLTAWLGPWAALV</sequence>
<dbReference type="InterPro" id="IPR036097">
    <property type="entry name" value="HisK_dim/P_sf"/>
</dbReference>
<dbReference type="PANTHER" id="PTHR45436:SF16">
    <property type="entry name" value="HISTIDINE KINASE"/>
    <property type="match status" value="1"/>
</dbReference>
<keyword evidence="7 8" id="KW-1133">Transmembrane helix</keyword>